<evidence type="ECO:0008006" key="4">
    <source>
        <dbReference type="Google" id="ProtNLM"/>
    </source>
</evidence>
<protein>
    <recommendedName>
        <fullName evidence="4">Bile acid:sodium symporter</fullName>
    </recommendedName>
</protein>
<accession>A0ABY4W4T6</accession>
<feature type="transmembrane region" description="Helical" evidence="1">
    <location>
        <begin position="66"/>
        <end position="89"/>
    </location>
</feature>
<name>A0ABY4W4T6_9PROT</name>
<evidence type="ECO:0000313" key="2">
    <source>
        <dbReference type="EMBL" id="USG62211.1"/>
    </source>
</evidence>
<feature type="transmembrane region" description="Helical" evidence="1">
    <location>
        <begin position="221"/>
        <end position="248"/>
    </location>
</feature>
<feature type="transmembrane region" description="Helical" evidence="1">
    <location>
        <begin position="192"/>
        <end position="209"/>
    </location>
</feature>
<organism evidence="2 3">
    <name type="scientific">Sneathiella marina</name>
    <dbReference type="NCBI Taxonomy" id="2950108"/>
    <lineage>
        <taxon>Bacteria</taxon>
        <taxon>Pseudomonadati</taxon>
        <taxon>Pseudomonadota</taxon>
        <taxon>Alphaproteobacteria</taxon>
        <taxon>Sneathiellales</taxon>
        <taxon>Sneathiellaceae</taxon>
        <taxon>Sneathiella</taxon>
    </lineage>
</organism>
<dbReference type="InterPro" id="IPR038770">
    <property type="entry name" value="Na+/solute_symporter_sf"/>
</dbReference>
<dbReference type="EMBL" id="CP098747">
    <property type="protein sequence ID" value="USG62211.1"/>
    <property type="molecule type" value="Genomic_DNA"/>
</dbReference>
<evidence type="ECO:0000313" key="3">
    <source>
        <dbReference type="Proteomes" id="UP001056291"/>
    </source>
</evidence>
<feature type="transmembrane region" description="Helical" evidence="1">
    <location>
        <begin position="95"/>
        <end position="116"/>
    </location>
</feature>
<gene>
    <name evidence="2" type="ORF">NBZ79_04375</name>
</gene>
<dbReference type="Proteomes" id="UP001056291">
    <property type="component" value="Chromosome"/>
</dbReference>
<sequence>MMLLLRFLGKHSAIILAAGVVVAFFLPQLDTYLMPAFPVLVSALLGIAFLRVDFKPVILQLKNPKLLLSVLGAMFILSPIIMMGIVIVTSPPPEIALALMMFACAPPLASTTNIALMIGMDSAICLNVTVVGALLLPFIAPPILTLSAGFEIDLDAWTIFLKLVYIVGGALIVSSILRYLLGVDRIRRNGEVFDGITTILLLAFLMAVMGPGSAVLIKEPIVAIGICLIALVANFGTNFVFALVAEFFHSGKIKKPEKMPASIGLLAGNRNFALMVPTLPEDVFAGVVVFLAFYQVPIYLTPLLERWIFKEFRKSPATKI</sequence>
<feature type="transmembrane region" description="Helical" evidence="1">
    <location>
        <begin position="123"/>
        <end position="144"/>
    </location>
</feature>
<keyword evidence="1" id="KW-0472">Membrane</keyword>
<dbReference type="Gene3D" id="1.20.1530.20">
    <property type="match status" value="1"/>
</dbReference>
<keyword evidence="3" id="KW-1185">Reference proteome</keyword>
<dbReference type="RefSeq" id="WP_251935832.1">
    <property type="nucleotide sequence ID" value="NZ_CP098747.1"/>
</dbReference>
<proteinExistence type="predicted"/>
<keyword evidence="1" id="KW-1133">Transmembrane helix</keyword>
<feature type="transmembrane region" description="Helical" evidence="1">
    <location>
        <begin position="7"/>
        <end position="26"/>
    </location>
</feature>
<evidence type="ECO:0000256" key="1">
    <source>
        <dbReference type="SAM" id="Phobius"/>
    </source>
</evidence>
<keyword evidence="1" id="KW-0812">Transmembrane</keyword>
<feature type="transmembrane region" description="Helical" evidence="1">
    <location>
        <begin position="156"/>
        <end position="180"/>
    </location>
</feature>
<feature type="transmembrane region" description="Helical" evidence="1">
    <location>
        <begin position="32"/>
        <end position="54"/>
    </location>
</feature>
<reference evidence="2" key="1">
    <citation type="submission" date="2022-06" db="EMBL/GenBank/DDBJ databases">
        <title>Sneathiella actinostolidae sp. nov., isolated from a sea anemonein the Western Pacific Ocean.</title>
        <authorList>
            <person name="Wei M.J."/>
        </authorList>
    </citation>
    <scope>NUCLEOTIDE SEQUENCE</scope>
    <source>
        <strain evidence="2">PHK-P5</strain>
    </source>
</reference>